<dbReference type="EMBL" id="CCBQ010000047">
    <property type="protein sequence ID" value="CDO96512.1"/>
    <property type="molecule type" value="Genomic_DNA"/>
</dbReference>
<evidence type="ECO:0000256" key="1">
    <source>
        <dbReference type="ARBA" id="ARBA00022723"/>
    </source>
</evidence>
<gene>
    <name evidence="9" type="ORF">KLDO_g4714</name>
</gene>
<dbReference type="GO" id="GO:0061630">
    <property type="term" value="F:ubiquitin protein ligase activity"/>
    <property type="evidence" value="ECO:0007669"/>
    <property type="project" value="TreeGrafter"/>
</dbReference>
<evidence type="ECO:0000256" key="6">
    <source>
        <dbReference type="SAM" id="MobiDB-lite"/>
    </source>
</evidence>
<keyword evidence="10" id="KW-1185">Reference proteome</keyword>
<proteinExistence type="predicted"/>
<evidence type="ECO:0000256" key="3">
    <source>
        <dbReference type="ARBA" id="ARBA00022833"/>
    </source>
</evidence>
<dbReference type="SUPFAM" id="SSF57850">
    <property type="entry name" value="RING/U-box"/>
    <property type="match status" value="2"/>
</dbReference>
<keyword evidence="3" id="KW-0862">Zinc</keyword>
<name>A0A0A8LDR3_9SACH</name>
<dbReference type="PROSITE" id="PS50271">
    <property type="entry name" value="ZF_UBP"/>
    <property type="match status" value="1"/>
</dbReference>
<feature type="domain" description="RING-type" evidence="7">
    <location>
        <begin position="172"/>
        <end position="212"/>
    </location>
</feature>
<evidence type="ECO:0000259" key="7">
    <source>
        <dbReference type="PROSITE" id="PS50089"/>
    </source>
</evidence>
<evidence type="ECO:0000256" key="2">
    <source>
        <dbReference type="ARBA" id="ARBA00022771"/>
    </source>
</evidence>
<dbReference type="OrthoDB" id="273556at2759"/>
<protein>
    <submittedName>
        <fullName evidence="9">WGS project CCBQ000000000 data, contig 00058</fullName>
    </submittedName>
</protein>
<evidence type="ECO:0000313" key="10">
    <source>
        <dbReference type="Proteomes" id="UP000031516"/>
    </source>
</evidence>
<dbReference type="Proteomes" id="UP000031516">
    <property type="component" value="Unassembled WGS sequence"/>
</dbReference>
<evidence type="ECO:0000256" key="4">
    <source>
        <dbReference type="PROSITE-ProRule" id="PRU00502"/>
    </source>
</evidence>
<dbReference type="PANTHER" id="PTHR24007:SF7">
    <property type="entry name" value="BRCA1-ASSOCIATED PROTEIN"/>
    <property type="match status" value="1"/>
</dbReference>
<dbReference type="AlphaFoldDB" id="A0A0A8LDR3"/>
<accession>A0A0A8LDR3</accession>
<reference evidence="9 10" key="1">
    <citation type="submission" date="2014-03" db="EMBL/GenBank/DDBJ databases">
        <title>The genome of Kluyveromyces dobzhanskii.</title>
        <authorList>
            <person name="Nystedt B."/>
            <person name="Astrom S."/>
        </authorList>
    </citation>
    <scope>NUCLEOTIDE SEQUENCE [LARGE SCALE GENOMIC DNA]</scope>
    <source>
        <strain evidence="9 10">CBS 2104</strain>
    </source>
</reference>
<dbReference type="GO" id="GO:0008270">
    <property type="term" value="F:zinc ion binding"/>
    <property type="evidence" value="ECO:0007669"/>
    <property type="project" value="UniProtKB-KW"/>
</dbReference>
<feature type="region of interest" description="Disordered" evidence="6">
    <location>
        <begin position="447"/>
        <end position="467"/>
    </location>
</feature>
<dbReference type="InterPro" id="IPR001607">
    <property type="entry name" value="Znf_UBP"/>
</dbReference>
<dbReference type="Pfam" id="PF02148">
    <property type="entry name" value="zf-UBP"/>
    <property type="match status" value="1"/>
</dbReference>
<dbReference type="GO" id="GO:0005737">
    <property type="term" value="C:cytoplasm"/>
    <property type="evidence" value="ECO:0007669"/>
    <property type="project" value="TreeGrafter"/>
</dbReference>
<keyword evidence="2 4" id="KW-0863">Zinc-finger</keyword>
<dbReference type="PROSITE" id="PS50089">
    <property type="entry name" value="ZF_RING_2"/>
    <property type="match status" value="1"/>
</dbReference>
<keyword evidence="1" id="KW-0479">Metal-binding</keyword>
<dbReference type="Pfam" id="PF13639">
    <property type="entry name" value="zf-RING_2"/>
    <property type="match status" value="1"/>
</dbReference>
<evidence type="ECO:0000259" key="8">
    <source>
        <dbReference type="PROSITE" id="PS50271"/>
    </source>
</evidence>
<dbReference type="InterPro" id="IPR011422">
    <property type="entry name" value="BRAP2/ETP1_RRM"/>
</dbReference>
<dbReference type="Gene3D" id="3.30.40.10">
    <property type="entry name" value="Zinc/RING finger domain, C3HC4 (zinc finger)"/>
    <property type="match status" value="2"/>
</dbReference>
<feature type="coiled-coil region" evidence="5">
    <location>
        <begin position="323"/>
        <end position="426"/>
    </location>
</feature>
<dbReference type="SMART" id="SM00290">
    <property type="entry name" value="ZnF_UBP"/>
    <property type="match status" value="1"/>
</dbReference>
<keyword evidence="5" id="KW-0175">Coiled coil</keyword>
<dbReference type="CDD" id="cd16457">
    <property type="entry name" value="RING-H2_BRAP2"/>
    <property type="match status" value="1"/>
</dbReference>
<dbReference type="InterPro" id="IPR013083">
    <property type="entry name" value="Znf_RING/FYVE/PHD"/>
</dbReference>
<evidence type="ECO:0000313" key="9">
    <source>
        <dbReference type="EMBL" id="CDO96512.1"/>
    </source>
</evidence>
<feature type="domain" description="UBP-type" evidence="8">
    <location>
        <begin position="209"/>
        <end position="303"/>
    </location>
</feature>
<dbReference type="Pfam" id="PF07576">
    <property type="entry name" value="BRAP2"/>
    <property type="match status" value="1"/>
</dbReference>
<evidence type="ECO:0000256" key="5">
    <source>
        <dbReference type="SAM" id="Coils"/>
    </source>
</evidence>
<dbReference type="GO" id="GO:0007265">
    <property type="term" value="P:Ras protein signal transduction"/>
    <property type="evidence" value="ECO:0007669"/>
    <property type="project" value="TreeGrafter"/>
</dbReference>
<dbReference type="PANTHER" id="PTHR24007">
    <property type="entry name" value="BRCA1-ASSOCIATED PROTEIN"/>
    <property type="match status" value="1"/>
</dbReference>
<dbReference type="GO" id="GO:0016567">
    <property type="term" value="P:protein ubiquitination"/>
    <property type="evidence" value="ECO:0007669"/>
    <property type="project" value="TreeGrafter"/>
</dbReference>
<organism evidence="9 10">
    <name type="scientific">Kluyveromyces dobzhanskii CBS 2104</name>
    <dbReference type="NCBI Taxonomy" id="1427455"/>
    <lineage>
        <taxon>Eukaryota</taxon>
        <taxon>Fungi</taxon>
        <taxon>Dikarya</taxon>
        <taxon>Ascomycota</taxon>
        <taxon>Saccharomycotina</taxon>
        <taxon>Saccharomycetes</taxon>
        <taxon>Saccharomycetales</taxon>
        <taxon>Saccharomycetaceae</taxon>
        <taxon>Kluyveromyces</taxon>
    </lineage>
</organism>
<dbReference type="InterPro" id="IPR001841">
    <property type="entry name" value="Znf_RING"/>
</dbReference>
<dbReference type="SMART" id="SM00184">
    <property type="entry name" value="RING"/>
    <property type="match status" value="1"/>
</dbReference>
<comment type="caution">
    <text evidence="9">The sequence shown here is derived from an EMBL/GenBank/DDBJ whole genome shotgun (WGS) entry which is preliminary data.</text>
</comment>
<sequence length="467" mass="54110">MLSLQSSNNGVSIESEWCGHGIIRLFKNERVRTSKLDDSELYRVLGDGKMLAMLFIPNYFTINTLFSYFIGEDISNQVTHLQLVKMNGENGRFMLLMKFKEQNLGKEFQKAFDGKKFNEIHPQTCHVVAIKEIIFHQGLFSEDKDSLPYMLKYPFTTTNSEQPDDLVELPTCPVCLEILDSEVTGLVTTPCQHAFHFKCLDQWKNGNCPVCRYSQLKDVDTEPLPCCLECGETNNLWMCLICGHLGCGRYSSQHAIRHYEESNHCFAMDLTTKRVWDYAGDNYVHRIVQNEIDGKLVEVGESNTDSNVKKNKDYQLEYVQVLLSQLESQREYYEEQLHSMNERVKALEADSQVDKEKERKKRLKKLVNESTQEMKEKLTNETRLNCGLQQNLDHLTTQMEILTVEKRKLKDENEELQSQIQDLMFHFETQQKLTDEPELQNATVVFQSTPGLRSSSTTKTKKKEENS</sequence>
<dbReference type="InterPro" id="IPR047243">
    <property type="entry name" value="RING-H2_BRAP2"/>
</dbReference>